<evidence type="ECO:0000313" key="2">
    <source>
        <dbReference type="EMBL" id="MCC2748941.1"/>
    </source>
</evidence>
<gene>
    <name evidence="2" type="ORF">LK487_18385</name>
</gene>
<organism evidence="2 3">
    <name type="scientific">Agathobacter rectalis</name>
    <dbReference type="NCBI Taxonomy" id="39491"/>
    <lineage>
        <taxon>Bacteria</taxon>
        <taxon>Bacillati</taxon>
        <taxon>Bacillota</taxon>
        <taxon>Clostridia</taxon>
        <taxon>Lachnospirales</taxon>
        <taxon>Lachnospiraceae</taxon>
        <taxon>Agathobacter</taxon>
    </lineage>
</organism>
<accession>A0AAW4WX59</accession>
<comment type="caution">
    <text evidence="2">The sequence shown here is derived from an EMBL/GenBank/DDBJ whole genome shotgun (WGS) entry which is preliminary data.</text>
</comment>
<reference evidence="2" key="1">
    <citation type="submission" date="2021-10" db="EMBL/GenBank/DDBJ databases">
        <title>Collection of gut derived symbiotic bacterial strains cultured from healthy donors.</title>
        <authorList>
            <person name="Lin H."/>
            <person name="Littmann E."/>
            <person name="Claire K."/>
            <person name="Pamer E."/>
        </authorList>
    </citation>
    <scope>NUCLEOTIDE SEQUENCE</scope>
    <source>
        <strain evidence="2">MSK.22.92</strain>
    </source>
</reference>
<protein>
    <submittedName>
        <fullName evidence="2">Na+/H+ antiporter NhaC family protein</fullName>
    </submittedName>
</protein>
<evidence type="ECO:0000256" key="1">
    <source>
        <dbReference type="SAM" id="Phobius"/>
    </source>
</evidence>
<feature type="non-terminal residue" evidence="2">
    <location>
        <position position="1"/>
    </location>
</feature>
<dbReference type="AlphaFoldDB" id="A0AAW4WX59"/>
<sequence length="79" mass="8253">LALILVISFRQAPGTPIVHEYHLLQMVPYLLVLIGGIAGIQVFVVLLIGIASGAVIMLGTGQTTLWDMLSSMGSGTSGM</sequence>
<feature type="transmembrane region" description="Helical" evidence="1">
    <location>
        <begin position="30"/>
        <end position="58"/>
    </location>
</feature>
<feature type="non-terminal residue" evidence="2">
    <location>
        <position position="79"/>
    </location>
</feature>
<dbReference type="Proteomes" id="UP001197847">
    <property type="component" value="Unassembled WGS sequence"/>
</dbReference>
<evidence type="ECO:0000313" key="3">
    <source>
        <dbReference type="Proteomes" id="UP001197847"/>
    </source>
</evidence>
<name>A0AAW4WX59_9FIRM</name>
<dbReference type="EMBL" id="JAJFBX010000347">
    <property type="protein sequence ID" value="MCC2748941.1"/>
    <property type="molecule type" value="Genomic_DNA"/>
</dbReference>
<proteinExistence type="predicted"/>
<keyword evidence="1" id="KW-1133">Transmembrane helix</keyword>
<keyword evidence="1" id="KW-0812">Transmembrane</keyword>
<keyword evidence="1" id="KW-0472">Membrane</keyword>